<dbReference type="Proteomes" id="UP000476411">
    <property type="component" value="Chromosome"/>
</dbReference>
<dbReference type="EMBL" id="CP048113">
    <property type="protein sequence ID" value="QHS58418.1"/>
    <property type="molecule type" value="Genomic_DNA"/>
</dbReference>
<dbReference type="KEGG" id="chih:GWR21_02055"/>
<gene>
    <name evidence="2" type="ORF">GWR21_02055</name>
</gene>
<keyword evidence="3" id="KW-1185">Reference proteome</keyword>
<protein>
    <submittedName>
        <fullName evidence="2">Uncharacterized protein</fullName>
    </submittedName>
</protein>
<name>A0A6B9Z857_9BACT</name>
<feature type="coiled-coil region" evidence="1">
    <location>
        <begin position="10"/>
        <end position="44"/>
    </location>
</feature>
<reference evidence="2 3" key="1">
    <citation type="submission" date="2020-01" db="EMBL/GenBank/DDBJ databases">
        <title>Complete genome sequence of Chitinophaga sp. H33E-04 isolated from quinoa roots.</title>
        <authorList>
            <person name="Weon H.-Y."/>
            <person name="Lee S.A."/>
        </authorList>
    </citation>
    <scope>NUCLEOTIDE SEQUENCE [LARGE SCALE GENOMIC DNA]</scope>
    <source>
        <strain evidence="2 3">H33E-04</strain>
    </source>
</reference>
<accession>A0A6B9Z857</accession>
<proteinExistence type="predicted"/>
<dbReference type="RefSeq" id="WP_162330121.1">
    <property type="nucleotide sequence ID" value="NZ_CP048113.1"/>
</dbReference>
<organism evidence="2 3">
    <name type="scientific">Chitinophaga agri</name>
    <dbReference type="NCBI Taxonomy" id="2703787"/>
    <lineage>
        <taxon>Bacteria</taxon>
        <taxon>Pseudomonadati</taxon>
        <taxon>Bacteroidota</taxon>
        <taxon>Chitinophagia</taxon>
        <taxon>Chitinophagales</taxon>
        <taxon>Chitinophagaceae</taxon>
        <taxon>Chitinophaga</taxon>
    </lineage>
</organism>
<evidence type="ECO:0000256" key="1">
    <source>
        <dbReference type="SAM" id="Coils"/>
    </source>
</evidence>
<dbReference type="AlphaFoldDB" id="A0A6B9Z857"/>
<sequence>MFSNKNTRFLEEVQQQIHIINLENENLKKSLQDCTSQIDLLRREYPGFIHPDYMTNNKAVNSPDQWTIDIMKGKFTRTLDLHM</sequence>
<evidence type="ECO:0000313" key="2">
    <source>
        <dbReference type="EMBL" id="QHS58418.1"/>
    </source>
</evidence>
<keyword evidence="1" id="KW-0175">Coiled coil</keyword>
<evidence type="ECO:0000313" key="3">
    <source>
        <dbReference type="Proteomes" id="UP000476411"/>
    </source>
</evidence>